<evidence type="ECO:0000256" key="2">
    <source>
        <dbReference type="ARBA" id="ARBA00006275"/>
    </source>
</evidence>
<evidence type="ECO:0000256" key="5">
    <source>
        <dbReference type="ARBA" id="ARBA00023237"/>
    </source>
</evidence>
<evidence type="ECO:0000259" key="9">
    <source>
        <dbReference type="Pfam" id="PF14322"/>
    </source>
</evidence>
<dbReference type="Pfam" id="PF07980">
    <property type="entry name" value="SusD_RagB"/>
    <property type="match status" value="1"/>
</dbReference>
<dbReference type="Gene3D" id="1.25.40.390">
    <property type="match status" value="1"/>
</dbReference>
<evidence type="ECO:0000256" key="1">
    <source>
        <dbReference type="ARBA" id="ARBA00004442"/>
    </source>
</evidence>
<organism evidence="10 11">
    <name type="scientific">Pelagihabitans pacificus</name>
    <dbReference type="NCBI Taxonomy" id="2696054"/>
    <lineage>
        <taxon>Bacteria</taxon>
        <taxon>Pseudomonadati</taxon>
        <taxon>Bacteroidota</taxon>
        <taxon>Flavobacteriia</taxon>
        <taxon>Flavobacteriales</taxon>
        <taxon>Flavobacteriaceae</taxon>
        <taxon>Pelagihabitans</taxon>
    </lineage>
</organism>
<evidence type="ECO:0000259" key="8">
    <source>
        <dbReference type="Pfam" id="PF07980"/>
    </source>
</evidence>
<keyword evidence="11" id="KW-1185">Reference proteome</keyword>
<dbReference type="GO" id="GO:0009279">
    <property type="term" value="C:cell outer membrane"/>
    <property type="evidence" value="ECO:0007669"/>
    <property type="project" value="UniProtKB-SubCell"/>
</dbReference>
<dbReference type="EMBL" id="VIKU02000009">
    <property type="protein sequence ID" value="NHF61463.1"/>
    <property type="molecule type" value="Genomic_DNA"/>
</dbReference>
<feature type="signal peptide" evidence="7">
    <location>
        <begin position="1"/>
        <end position="24"/>
    </location>
</feature>
<gene>
    <name evidence="10" type="ORF">FK220_019075</name>
</gene>
<feature type="region of interest" description="Disordered" evidence="6">
    <location>
        <begin position="465"/>
        <end position="502"/>
    </location>
</feature>
<evidence type="ECO:0000313" key="10">
    <source>
        <dbReference type="EMBL" id="NHF61463.1"/>
    </source>
</evidence>
<dbReference type="Proteomes" id="UP000707206">
    <property type="component" value="Unassembled WGS sequence"/>
</dbReference>
<feature type="domain" description="SusD-like N-terminal" evidence="9">
    <location>
        <begin position="88"/>
        <end position="231"/>
    </location>
</feature>
<keyword evidence="5" id="KW-0998">Cell outer membrane</keyword>
<feature type="domain" description="RagB/SusD" evidence="8">
    <location>
        <begin position="280"/>
        <end position="466"/>
    </location>
</feature>
<comment type="subcellular location">
    <subcellularLocation>
        <location evidence="1">Cell outer membrane</location>
    </subcellularLocation>
</comment>
<evidence type="ECO:0000256" key="3">
    <source>
        <dbReference type="ARBA" id="ARBA00022729"/>
    </source>
</evidence>
<accession>A0A967AWH1</accession>
<dbReference type="PROSITE" id="PS51257">
    <property type="entry name" value="PROKAR_LIPOPROTEIN"/>
    <property type="match status" value="1"/>
</dbReference>
<sequence length="502" mass="56660">MRKLATLKSVAIALCATMVTFSCDDEFLAEGNPSAPSISNSFETVEEARAAVFAIYAGLQENESVAREWWWLVDTLSDELKSAGPQLESQRAQLLNYDIDAGNGLISPAWKGLYRIVFRANLVINTLPDKVSDELPQAEVDLLVAEAKFLRAWAYFELVTYWGNVPFSLTPVEDFTSGVPLADSEQVIRDQIIEDLTVAEEFLPRVSAYRGTENLGRVTKGSAQTLLGRAYMYFDNFAAARTELQKVIDSGDYSLVDNYEDNHREENENNIESIFEVQFQRNLANVWGGPQKAVQYRTQEYTPFIWHNVVPSDELVAAFEEGDPRYPLCFLEYGDTHGPENEDVFTPEDIAQGIENGVHWKKYGYDYQMSVPEMFSGINMRLLRYADVLLMMAEIENEQNGPTALALGYVNQVRERAGVPPLPTAAYPTGTKDQMFDAIVHERRIELCSEQARTRDVKRWFRAGKVGPPSPNYEPKHEFLPIPLDEMDNNPALTPADQKPGY</sequence>
<evidence type="ECO:0000256" key="4">
    <source>
        <dbReference type="ARBA" id="ARBA00023136"/>
    </source>
</evidence>
<proteinExistence type="inferred from homology"/>
<evidence type="ECO:0000256" key="6">
    <source>
        <dbReference type="SAM" id="MobiDB-lite"/>
    </source>
</evidence>
<name>A0A967AWH1_9FLAO</name>
<dbReference type="InterPro" id="IPR033985">
    <property type="entry name" value="SusD-like_N"/>
</dbReference>
<comment type="similarity">
    <text evidence="2">Belongs to the SusD family.</text>
</comment>
<comment type="caution">
    <text evidence="10">The sequence shown here is derived from an EMBL/GenBank/DDBJ whole genome shotgun (WGS) entry which is preliminary data.</text>
</comment>
<dbReference type="Pfam" id="PF14322">
    <property type="entry name" value="SusD-like_3"/>
    <property type="match status" value="1"/>
</dbReference>
<dbReference type="InterPro" id="IPR011990">
    <property type="entry name" value="TPR-like_helical_dom_sf"/>
</dbReference>
<evidence type="ECO:0000313" key="11">
    <source>
        <dbReference type="Proteomes" id="UP000707206"/>
    </source>
</evidence>
<dbReference type="InterPro" id="IPR012944">
    <property type="entry name" value="SusD_RagB_dom"/>
</dbReference>
<dbReference type="SUPFAM" id="SSF48452">
    <property type="entry name" value="TPR-like"/>
    <property type="match status" value="1"/>
</dbReference>
<dbReference type="CDD" id="cd08977">
    <property type="entry name" value="SusD"/>
    <property type="match status" value="1"/>
</dbReference>
<protein>
    <submittedName>
        <fullName evidence="10">RagB/SusD family nutrient uptake outer membrane protein</fullName>
    </submittedName>
</protein>
<keyword evidence="4" id="KW-0472">Membrane</keyword>
<evidence type="ECO:0000256" key="7">
    <source>
        <dbReference type="SAM" id="SignalP"/>
    </source>
</evidence>
<keyword evidence="3 7" id="KW-0732">Signal</keyword>
<feature type="chain" id="PRO_5037316172" evidence="7">
    <location>
        <begin position="25"/>
        <end position="502"/>
    </location>
</feature>
<reference evidence="10" key="1">
    <citation type="submission" date="2019-07" db="EMBL/GenBank/DDBJ databases">
        <authorList>
            <person name="De-Chao Zhang Q."/>
        </authorList>
    </citation>
    <scope>NUCLEOTIDE SEQUENCE</scope>
    <source>
        <strain evidence="10">TP-CH-4</strain>
    </source>
</reference>
<dbReference type="RefSeq" id="WP_166205008.1">
    <property type="nucleotide sequence ID" value="NZ_VIKU02000009.1"/>
</dbReference>
<dbReference type="AlphaFoldDB" id="A0A967AWH1"/>
<reference evidence="10" key="2">
    <citation type="submission" date="2020-03" db="EMBL/GenBank/DDBJ databases">
        <title>Flavobacteriaceae bacterium strain TP-CH-4, a member of the family Flavobacteriaceae isolated from a deep-sea seamount.</title>
        <authorList>
            <person name="Zhang D.-C."/>
        </authorList>
    </citation>
    <scope>NUCLEOTIDE SEQUENCE</scope>
    <source>
        <strain evidence="10">TP-CH-4</strain>
    </source>
</reference>